<protein>
    <submittedName>
        <fullName evidence="2">Uncharacterized protein</fullName>
    </submittedName>
</protein>
<evidence type="ECO:0000313" key="2">
    <source>
        <dbReference type="EMBL" id="GJT52169.1"/>
    </source>
</evidence>
<organism evidence="2 3">
    <name type="scientific">Tanacetum coccineum</name>
    <dbReference type="NCBI Taxonomy" id="301880"/>
    <lineage>
        <taxon>Eukaryota</taxon>
        <taxon>Viridiplantae</taxon>
        <taxon>Streptophyta</taxon>
        <taxon>Embryophyta</taxon>
        <taxon>Tracheophyta</taxon>
        <taxon>Spermatophyta</taxon>
        <taxon>Magnoliopsida</taxon>
        <taxon>eudicotyledons</taxon>
        <taxon>Gunneridae</taxon>
        <taxon>Pentapetalae</taxon>
        <taxon>asterids</taxon>
        <taxon>campanulids</taxon>
        <taxon>Asterales</taxon>
        <taxon>Asteraceae</taxon>
        <taxon>Asteroideae</taxon>
        <taxon>Anthemideae</taxon>
        <taxon>Anthemidinae</taxon>
        <taxon>Tanacetum</taxon>
    </lineage>
</organism>
<comment type="caution">
    <text evidence="2">The sequence shown here is derived from an EMBL/GenBank/DDBJ whole genome shotgun (WGS) entry which is preliminary data.</text>
</comment>
<gene>
    <name evidence="2" type="ORF">Tco_0978326</name>
</gene>
<feature type="compositionally biased region" description="Acidic residues" evidence="1">
    <location>
        <begin position="57"/>
        <end position="81"/>
    </location>
</feature>
<name>A0ABQ5EMX7_9ASTR</name>
<dbReference type="EMBL" id="BQNB010016470">
    <property type="protein sequence ID" value="GJT52169.1"/>
    <property type="molecule type" value="Genomic_DNA"/>
</dbReference>
<evidence type="ECO:0000313" key="3">
    <source>
        <dbReference type="Proteomes" id="UP001151760"/>
    </source>
</evidence>
<accession>A0ABQ5EMX7</accession>
<sequence length="81" mass="9588">MSLSISQINMMLLMMMSHWHRSSEVRNTMSKSVPKIGCIVFDVEEDEDEAKNKNPWEFDDEDEFDNEVADEDEVDDEDEWL</sequence>
<evidence type="ECO:0000256" key="1">
    <source>
        <dbReference type="SAM" id="MobiDB-lite"/>
    </source>
</evidence>
<keyword evidence="3" id="KW-1185">Reference proteome</keyword>
<reference evidence="2" key="2">
    <citation type="submission" date="2022-01" db="EMBL/GenBank/DDBJ databases">
        <authorList>
            <person name="Yamashiro T."/>
            <person name="Shiraishi A."/>
            <person name="Satake H."/>
            <person name="Nakayama K."/>
        </authorList>
    </citation>
    <scope>NUCLEOTIDE SEQUENCE</scope>
</reference>
<dbReference type="Proteomes" id="UP001151760">
    <property type="component" value="Unassembled WGS sequence"/>
</dbReference>
<feature type="region of interest" description="Disordered" evidence="1">
    <location>
        <begin position="46"/>
        <end position="81"/>
    </location>
</feature>
<proteinExistence type="predicted"/>
<reference evidence="2" key="1">
    <citation type="journal article" date="2022" name="Int. J. Mol. Sci.">
        <title>Draft Genome of Tanacetum Coccineum: Genomic Comparison of Closely Related Tanacetum-Family Plants.</title>
        <authorList>
            <person name="Yamashiro T."/>
            <person name="Shiraishi A."/>
            <person name="Nakayama K."/>
            <person name="Satake H."/>
        </authorList>
    </citation>
    <scope>NUCLEOTIDE SEQUENCE</scope>
</reference>